<dbReference type="UniPathway" id="UPA00074">
    <property type="reaction ID" value="UER00126"/>
</dbReference>
<dbReference type="GO" id="GO:0005829">
    <property type="term" value="C:cytosol"/>
    <property type="evidence" value="ECO:0007669"/>
    <property type="project" value="TreeGrafter"/>
</dbReference>
<evidence type="ECO:0000256" key="2">
    <source>
        <dbReference type="ARBA" id="ARBA00022563"/>
    </source>
</evidence>
<organism evidence="8 9">
    <name type="scientific">Kolteria novifilia</name>
    <dbReference type="NCBI Taxonomy" id="2527975"/>
    <lineage>
        <taxon>Bacteria</taxon>
        <taxon>Pseudomonadati</taxon>
        <taxon>Planctomycetota</taxon>
        <taxon>Planctomycetia</taxon>
        <taxon>Kolteriales</taxon>
        <taxon>Kolteriaceae</taxon>
        <taxon>Kolteria</taxon>
    </lineage>
</organism>
<feature type="binding site" evidence="6">
    <location>
        <position position="60"/>
    </location>
    <ligand>
        <name>(6R)-10-formyltetrahydrofolate</name>
        <dbReference type="ChEBI" id="CHEBI:195366"/>
    </ligand>
</feature>
<dbReference type="Proteomes" id="UP000317093">
    <property type="component" value="Chromosome"/>
</dbReference>
<dbReference type="PRINTS" id="PR01575">
    <property type="entry name" value="FFH4HYDRLASE"/>
</dbReference>
<evidence type="ECO:0000256" key="1">
    <source>
        <dbReference type="ARBA" id="ARBA00005054"/>
    </source>
</evidence>
<dbReference type="EC" id="2.1.2.2" evidence="6"/>
<dbReference type="NCBIfam" id="TIGR00639">
    <property type="entry name" value="PurN"/>
    <property type="match status" value="1"/>
</dbReference>
<dbReference type="InterPro" id="IPR004607">
    <property type="entry name" value="GART"/>
</dbReference>
<proteinExistence type="inferred from homology"/>
<dbReference type="AlphaFoldDB" id="A0A518B9X4"/>
<evidence type="ECO:0000256" key="5">
    <source>
        <dbReference type="ARBA" id="ARBA00022801"/>
    </source>
</evidence>
<dbReference type="GO" id="GO:0004644">
    <property type="term" value="F:phosphoribosylglycinamide formyltransferase activity"/>
    <property type="evidence" value="ECO:0007669"/>
    <property type="project" value="UniProtKB-UniRule"/>
</dbReference>
<dbReference type="GO" id="GO:0008864">
    <property type="term" value="F:formyltetrahydrofolate deformylase activity"/>
    <property type="evidence" value="ECO:0007669"/>
    <property type="project" value="InterPro"/>
</dbReference>
<name>A0A518B9X4_9BACT</name>
<feature type="active site" description="Proton donor" evidence="6">
    <location>
        <position position="105"/>
    </location>
</feature>
<feature type="site" description="Raises pKa of active site His" evidence="6">
    <location>
        <position position="147"/>
    </location>
</feature>
<keyword evidence="4 6" id="KW-0658">Purine biosynthesis</keyword>
<keyword evidence="3 6" id="KW-0808">Transferase</keyword>
<evidence type="ECO:0000259" key="7">
    <source>
        <dbReference type="Pfam" id="PF00551"/>
    </source>
</evidence>
<accession>A0A518B9X4</accession>
<dbReference type="InterPro" id="IPR036477">
    <property type="entry name" value="Formyl_transf_N_sf"/>
</dbReference>
<keyword evidence="2" id="KW-0554">One-carbon metabolism</keyword>
<dbReference type="PANTHER" id="PTHR43369:SF2">
    <property type="entry name" value="PHOSPHORIBOSYLGLYCINAMIDE FORMYLTRANSFERASE"/>
    <property type="match status" value="1"/>
</dbReference>
<dbReference type="Pfam" id="PF00551">
    <property type="entry name" value="Formyl_trans_N"/>
    <property type="match status" value="1"/>
</dbReference>
<reference evidence="8 9" key="1">
    <citation type="submission" date="2019-02" db="EMBL/GenBank/DDBJ databases">
        <title>Deep-cultivation of Planctomycetes and their phenomic and genomic characterization uncovers novel biology.</title>
        <authorList>
            <person name="Wiegand S."/>
            <person name="Jogler M."/>
            <person name="Boedeker C."/>
            <person name="Pinto D."/>
            <person name="Vollmers J."/>
            <person name="Rivas-Marin E."/>
            <person name="Kohn T."/>
            <person name="Peeters S.H."/>
            <person name="Heuer A."/>
            <person name="Rast P."/>
            <person name="Oberbeckmann S."/>
            <person name="Bunk B."/>
            <person name="Jeske O."/>
            <person name="Meyerdierks A."/>
            <person name="Storesund J.E."/>
            <person name="Kallscheuer N."/>
            <person name="Luecker S."/>
            <person name="Lage O.M."/>
            <person name="Pohl T."/>
            <person name="Merkel B.J."/>
            <person name="Hornburger P."/>
            <person name="Mueller R.-W."/>
            <person name="Bruemmer F."/>
            <person name="Labrenz M."/>
            <person name="Spormann A.M."/>
            <person name="Op den Camp H."/>
            <person name="Overmann J."/>
            <person name="Amann R."/>
            <person name="Jetten M.S.M."/>
            <person name="Mascher T."/>
            <person name="Medema M.H."/>
            <person name="Devos D.P."/>
            <person name="Kaster A.-K."/>
            <person name="Ovreas L."/>
            <person name="Rohde M."/>
            <person name="Galperin M.Y."/>
            <person name="Jogler C."/>
        </authorList>
    </citation>
    <scope>NUCLEOTIDE SEQUENCE [LARGE SCALE GENOMIC DNA]</scope>
    <source>
        <strain evidence="8 9">Pan216</strain>
    </source>
</reference>
<dbReference type="SUPFAM" id="SSF53328">
    <property type="entry name" value="Formyltransferase"/>
    <property type="match status" value="1"/>
</dbReference>
<evidence type="ECO:0000256" key="6">
    <source>
        <dbReference type="HAMAP-Rule" id="MF_01930"/>
    </source>
</evidence>
<dbReference type="CDD" id="cd08645">
    <property type="entry name" value="FMT_core_GART"/>
    <property type="match status" value="1"/>
</dbReference>
<dbReference type="InterPro" id="IPR002376">
    <property type="entry name" value="Formyl_transf_N"/>
</dbReference>
<protein>
    <recommendedName>
        <fullName evidence="6">Phosphoribosylglycinamide formyltransferase</fullName>
        <ecNumber evidence="6">2.1.2.2</ecNumber>
    </recommendedName>
    <alternativeName>
        <fullName evidence="6">5'-phosphoribosylglycinamide transformylase</fullName>
    </alternativeName>
    <alternativeName>
        <fullName evidence="6">GAR transformylase</fullName>
        <shortName evidence="6">GART</shortName>
    </alternativeName>
</protein>
<dbReference type="HAMAP" id="MF_01930">
    <property type="entry name" value="PurN"/>
    <property type="match status" value="1"/>
</dbReference>
<dbReference type="OrthoDB" id="9806170at2"/>
<evidence type="ECO:0000256" key="3">
    <source>
        <dbReference type="ARBA" id="ARBA00022679"/>
    </source>
</evidence>
<dbReference type="GO" id="GO:0006730">
    <property type="term" value="P:one-carbon metabolic process"/>
    <property type="evidence" value="ECO:0007669"/>
    <property type="project" value="UniProtKB-KW"/>
</dbReference>
<dbReference type="PANTHER" id="PTHR43369">
    <property type="entry name" value="PHOSPHORIBOSYLGLYCINAMIDE FORMYLTRANSFERASE"/>
    <property type="match status" value="1"/>
</dbReference>
<comment type="caution">
    <text evidence="6">Lacks conserved residue(s) required for the propagation of feature annotation.</text>
</comment>
<keyword evidence="5" id="KW-0378">Hydrolase</keyword>
<evidence type="ECO:0000313" key="8">
    <source>
        <dbReference type="EMBL" id="QDU63786.1"/>
    </source>
</evidence>
<dbReference type="GO" id="GO:0006189">
    <property type="term" value="P:'de novo' IMP biosynthetic process"/>
    <property type="evidence" value="ECO:0007669"/>
    <property type="project" value="UniProtKB-UniRule"/>
</dbReference>
<evidence type="ECO:0000313" key="9">
    <source>
        <dbReference type="Proteomes" id="UP000317093"/>
    </source>
</evidence>
<dbReference type="Gene3D" id="3.40.50.170">
    <property type="entry name" value="Formyl transferase, N-terminal domain"/>
    <property type="match status" value="1"/>
</dbReference>
<feature type="binding site" evidence="6">
    <location>
        <position position="103"/>
    </location>
    <ligand>
        <name>(6R)-10-formyltetrahydrofolate</name>
        <dbReference type="ChEBI" id="CHEBI:195366"/>
    </ligand>
</feature>
<comment type="similarity">
    <text evidence="6">Belongs to the GART family.</text>
</comment>
<gene>
    <name evidence="6 8" type="primary">purN</name>
    <name evidence="8" type="ORF">Pan216_46670</name>
</gene>
<evidence type="ECO:0000256" key="4">
    <source>
        <dbReference type="ARBA" id="ARBA00022755"/>
    </source>
</evidence>
<dbReference type="EMBL" id="CP036279">
    <property type="protein sequence ID" value="QDU63786.1"/>
    <property type="molecule type" value="Genomic_DNA"/>
</dbReference>
<feature type="domain" description="Formyl transferase N-terminal" evidence="7">
    <location>
        <begin position="4"/>
        <end position="184"/>
    </location>
</feature>
<dbReference type="RefSeq" id="WP_145261517.1">
    <property type="nucleotide sequence ID" value="NZ_CP036279.1"/>
</dbReference>
<keyword evidence="9" id="KW-1185">Reference proteome</keyword>
<comment type="function">
    <text evidence="6">Catalyzes the transfer of a formyl group from 10-formyltetrahydrofolate to 5-phospho-ribosyl-glycinamide (GAR), producing 5-phospho-ribosyl-N-formylglycinamide (FGAR) and tetrahydrofolate.</text>
</comment>
<sequence>MAIRLAVLVSGRGTTLANLLDRINEGQLDAEVAVVISNRPNVLALNLAELANLPAHVVDKDADEELGAKVFQICREANVDLVVLAGFLRFVKIPDDFVGKVMNIHPSLIPAFCGHGYYGSRVHAGVLERGCKVSGCTVHFADNHEYDHGPIVLQRVVPVLEGDTPESLQQRVFEAECEAFPQAIQLFAEGRLSVEDGRVRVRRDPSGGS</sequence>
<comment type="catalytic activity">
    <reaction evidence="6">
        <text>N(1)-(5-phospho-beta-D-ribosyl)glycinamide + (6R)-10-formyltetrahydrofolate = N(2)-formyl-N(1)-(5-phospho-beta-D-ribosyl)glycinamide + (6S)-5,6,7,8-tetrahydrofolate + H(+)</text>
        <dbReference type="Rhea" id="RHEA:15053"/>
        <dbReference type="ChEBI" id="CHEBI:15378"/>
        <dbReference type="ChEBI" id="CHEBI:57453"/>
        <dbReference type="ChEBI" id="CHEBI:143788"/>
        <dbReference type="ChEBI" id="CHEBI:147286"/>
        <dbReference type="ChEBI" id="CHEBI:195366"/>
        <dbReference type="EC" id="2.1.2.2"/>
    </reaction>
</comment>
<comment type="pathway">
    <text evidence="1 6">Purine metabolism; IMP biosynthesis via de novo pathway; N(2)-formyl-N(1)-(5-phospho-D-ribosyl)glycinamide from N(1)-(5-phospho-D-ribosyl)glycinamide (10-formyl THF route): step 1/1.</text>
</comment>
<dbReference type="InterPro" id="IPR004810">
    <property type="entry name" value="PurU"/>
</dbReference>
<dbReference type="KEGG" id="knv:Pan216_46670"/>